<dbReference type="InterPro" id="IPR051082">
    <property type="entry name" value="Pentapeptide-BTB/POZ_domain"/>
</dbReference>
<dbReference type="SUPFAM" id="SSF141571">
    <property type="entry name" value="Pentapeptide repeat-like"/>
    <property type="match status" value="1"/>
</dbReference>
<protein>
    <submittedName>
        <fullName evidence="1">Pentapeptide repeat-containing protein</fullName>
    </submittedName>
</protein>
<dbReference type="Proteomes" id="UP000824160">
    <property type="component" value="Unassembled WGS sequence"/>
</dbReference>
<sequence length="200" mass="22507">MFEETFYQDVDFRDAQILEDTLSGIQFVRCRFDGADFSRIQLNGCRFENCRFHGTALNGMVAERCVFVNCSFLYANCFAAEFYDCKMTGSSFESASTTAIRIDRGDWRMTEMVEMDLSGEKINDINFSGASLRQCRFDKAVLRNCDFTGADIRGASFKNADLRGCTLDQLNLSLADFKGAKIDLTQAVAFAETFGVKVFP</sequence>
<name>A0A9D1H4J6_9FIRM</name>
<organism evidence="1 2">
    <name type="scientific">Candidatus Faecivivens stercoripullorum</name>
    <dbReference type="NCBI Taxonomy" id="2840805"/>
    <lineage>
        <taxon>Bacteria</taxon>
        <taxon>Bacillati</taxon>
        <taxon>Bacillota</taxon>
        <taxon>Clostridia</taxon>
        <taxon>Eubacteriales</taxon>
        <taxon>Oscillospiraceae</taxon>
        <taxon>Oscillospiraceae incertae sedis</taxon>
        <taxon>Candidatus Faecivivens</taxon>
    </lineage>
</organism>
<dbReference type="PANTHER" id="PTHR14136">
    <property type="entry name" value="BTB_POZ DOMAIN-CONTAINING PROTEIN KCTD9"/>
    <property type="match status" value="1"/>
</dbReference>
<dbReference type="InterPro" id="IPR001646">
    <property type="entry name" value="5peptide_repeat"/>
</dbReference>
<comment type="caution">
    <text evidence="1">The sequence shown here is derived from an EMBL/GenBank/DDBJ whole genome shotgun (WGS) entry which is preliminary data.</text>
</comment>
<dbReference type="AlphaFoldDB" id="A0A9D1H4J6"/>
<reference evidence="1" key="2">
    <citation type="journal article" date="2021" name="PeerJ">
        <title>Extensive microbial diversity within the chicken gut microbiome revealed by metagenomics and culture.</title>
        <authorList>
            <person name="Gilroy R."/>
            <person name="Ravi A."/>
            <person name="Getino M."/>
            <person name="Pursley I."/>
            <person name="Horton D.L."/>
            <person name="Alikhan N.F."/>
            <person name="Baker D."/>
            <person name="Gharbi K."/>
            <person name="Hall N."/>
            <person name="Watson M."/>
            <person name="Adriaenssens E.M."/>
            <person name="Foster-Nyarko E."/>
            <person name="Jarju S."/>
            <person name="Secka A."/>
            <person name="Antonio M."/>
            <person name="Oren A."/>
            <person name="Chaudhuri R.R."/>
            <person name="La Ragione R."/>
            <person name="Hildebrand F."/>
            <person name="Pallen M.J."/>
        </authorList>
    </citation>
    <scope>NUCLEOTIDE SEQUENCE</scope>
    <source>
        <strain evidence="1">ChiBcec7-5410</strain>
    </source>
</reference>
<dbReference type="PANTHER" id="PTHR14136:SF17">
    <property type="entry name" value="BTB_POZ DOMAIN-CONTAINING PROTEIN KCTD9"/>
    <property type="match status" value="1"/>
</dbReference>
<dbReference type="EMBL" id="DVLW01000038">
    <property type="protein sequence ID" value="HIT93842.1"/>
    <property type="molecule type" value="Genomic_DNA"/>
</dbReference>
<dbReference type="Gene3D" id="2.160.20.80">
    <property type="entry name" value="E3 ubiquitin-protein ligase SopA"/>
    <property type="match status" value="1"/>
</dbReference>
<accession>A0A9D1H4J6</accession>
<proteinExistence type="predicted"/>
<evidence type="ECO:0000313" key="1">
    <source>
        <dbReference type="EMBL" id="HIT93842.1"/>
    </source>
</evidence>
<dbReference type="Pfam" id="PF00805">
    <property type="entry name" value="Pentapeptide"/>
    <property type="match status" value="2"/>
</dbReference>
<reference evidence="1" key="1">
    <citation type="submission" date="2020-10" db="EMBL/GenBank/DDBJ databases">
        <authorList>
            <person name="Gilroy R."/>
        </authorList>
    </citation>
    <scope>NUCLEOTIDE SEQUENCE</scope>
    <source>
        <strain evidence="1">ChiBcec7-5410</strain>
    </source>
</reference>
<gene>
    <name evidence="1" type="ORF">IAC43_01530</name>
</gene>
<evidence type="ECO:0000313" key="2">
    <source>
        <dbReference type="Proteomes" id="UP000824160"/>
    </source>
</evidence>